<sequence length="109" mass="11965">MRCRGLALRLQLLTCILSMLMRNVHLCVDFFRVLVRSLGAGVRLLRAPVGLVGFIVQLPSGVRSCLGNLSGTLHCSLQLRGLSVQFIISHGWTTGQSVAQALRQRLPQN</sequence>
<evidence type="ECO:0000313" key="2">
    <source>
        <dbReference type="Proteomes" id="UP000215367"/>
    </source>
</evidence>
<dbReference type="Proteomes" id="UP000215367">
    <property type="component" value="Unassembled WGS sequence"/>
</dbReference>
<name>A0A235HDQ1_AZOBR</name>
<keyword evidence="1" id="KW-0614">Plasmid</keyword>
<evidence type="ECO:0000313" key="1">
    <source>
        <dbReference type="EMBL" id="OYD83633.1"/>
    </source>
</evidence>
<comment type="caution">
    <text evidence="1">The sequence shown here is derived from an EMBL/GenBank/DDBJ whole genome shotgun (WGS) entry which is preliminary data.</text>
</comment>
<gene>
    <name evidence="1" type="ORF">CHT98_14155</name>
</gene>
<proteinExistence type="predicted"/>
<accession>A0A235HDQ1</accession>
<dbReference type="AlphaFoldDB" id="A0A235HDQ1"/>
<dbReference type="EMBL" id="NOWT01000012">
    <property type="protein sequence ID" value="OYD83633.1"/>
    <property type="molecule type" value="Genomic_DNA"/>
</dbReference>
<reference evidence="1 2" key="1">
    <citation type="submission" date="2017-07" db="EMBL/GenBank/DDBJ databases">
        <title>Whole genome sequence of Azospirillum brasilense 2A1, a potential biofertilizer strain.</title>
        <authorList>
            <person name="Fontana C.A."/>
            <person name="Toffoli L.M."/>
            <person name="Salazar S.M."/>
            <person name="Puglisi E."/>
            <person name="Pedraza R."/>
            <person name="Bassi D."/>
            <person name="Cocconcelli P.S."/>
        </authorList>
    </citation>
    <scope>NUCLEOTIDE SEQUENCE [LARGE SCALE GENOMIC DNA]</scope>
    <source>
        <strain evidence="1 2">2A1</strain>
        <plasmid evidence="1">unnamed</plasmid>
    </source>
</reference>
<organism evidence="1 2">
    <name type="scientific">Azospirillum brasilense</name>
    <dbReference type="NCBI Taxonomy" id="192"/>
    <lineage>
        <taxon>Bacteria</taxon>
        <taxon>Pseudomonadati</taxon>
        <taxon>Pseudomonadota</taxon>
        <taxon>Alphaproteobacteria</taxon>
        <taxon>Rhodospirillales</taxon>
        <taxon>Azospirillaceae</taxon>
        <taxon>Azospirillum</taxon>
    </lineage>
</organism>
<protein>
    <submittedName>
        <fullName evidence="1">Uncharacterized protein</fullName>
    </submittedName>
</protein>
<geneLocation type="plasmid" evidence="1">
    <name>unnamed</name>
</geneLocation>